<accession>A0A0G2ZC42</accession>
<evidence type="ECO:0000313" key="2">
    <source>
        <dbReference type="Proteomes" id="UP000035159"/>
    </source>
</evidence>
<organism evidence="1 2">
    <name type="scientific">Kosmotoga pacifica</name>
    <dbReference type="NCBI Taxonomy" id="1330330"/>
    <lineage>
        <taxon>Bacteria</taxon>
        <taxon>Thermotogati</taxon>
        <taxon>Thermotogota</taxon>
        <taxon>Thermotogae</taxon>
        <taxon>Kosmotogales</taxon>
        <taxon>Kosmotogaceae</taxon>
        <taxon>Kosmotoga</taxon>
    </lineage>
</organism>
<keyword evidence="2" id="KW-1185">Reference proteome</keyword>
<evidence type="ECO:0000313" key="1">
    <source>
        <dbReference type="EMBL" id="AKI97651.1"/>
    </source>
</evidence>
<dbReference type="RefSeq" id="WP_047754786.1">
    <property type="nucleotide sequence ID" value="NZ_CAJUHA010000017.1"/>
</dbReference>
<dbReference type="PATRIC" id="fig|1330330.3.peg.1475"/>
<dbReference type="OrthoDB" id="7945729at2"/>
<reference evidence="1 2" key="1">
    <citation type="submission" date="2015-04" db="EMBL/GenBank/DDBJ databases">
        <title>Complete Genome Sequence of Kosmotoga pacifica SLHLJ1.</title>
        <authorList>
            <person name="Jiang L.J."/>
            <person name="Shao Z.Z."/>
            <person name="Jebbar M."/>
        </authorList>
    </citation>
    <scope>NUCLEOTIDE SEQUENCE [LARGE SCALE GENOMIC DNA]</scope>
    <source>
        <strain evidence="1 2">SLHLJ1</strain>
    </source>
</reference>
<proteinExistence type="predicted"/>
<dbReference type="KEGG" id="kpf:IX53_07295"/>
<dbReference type="Proteomes" id="UP000035159">
    <property type="component" value="Chromosome"/>
</dbReference>
<sequence length="108" mass="12180">MVNLLATNSQKIWFAKEAGPTIKKDYPILKYDDSPAVIEPSKIIQKIDIPEYTAICFFNDVIENLKNSGKAKLVTNLKTEMGLHPVYEIDYSGKRISVFHPGVGAPWR</sequence>
<dbReference type="AlphaFoldDB" id="A0A0G2ZC42"/>
<dbReference type="STRING" id="1330330.IX53_07295"/>
<gene>
    <name evidence="1" type="ORF">IX53_07295</name>
</gene>
<protein>
    <submittedName>
        <fullName evidence="1">Uncharacterized protein</fullName>
    </submittedName>
</protein>
<dbReference type="EMBL" id="CP011232">
    <property type="protein sequence ID" value="AKI97651.1"/>
    <property type="molecule type" value="Genomic_DNA"/>
</dbReference>
<name>A0A0G2ZC42_9BACT</name>